<evidence type="ECO:0000256" key="5">
    <source>
        <dbReference type="ARBA" id="ARBA00022692"/>
    </source>
</evidence>
<comment type="similarity">
    <text evidence="2">Belongs to the RLP family.</text>
</comment>
<evidence type="ECO:0000313" key="13">
    <source>
        <dbReference type="EMBL" id="KAH6820490.1"/>
    </source>
</evidence>
<keyword evidence="10" id="KW-0325">Glycoprotein</keyword>
<protein>
    <recommendedName>
        <fullName evidence="12">Disease resistance R13L4/SHOC-2-like LRR domain-containing protein</fullName>
    </recommendedName>
</protein>
<dbReference type="GO" id="GO:0005886">
    <property type="term" value="C:plasma membrane"/>
    <property type="evidence" value="ECO:0007669"/>
    <property type="project" value="UniProtKB-SubCell"/>
</dbReference>
<dbReference type="InterPro" id="IPR001611">
    <property type="entry name" value="Leu-rich_rpt"/>
</dbReference>
<dbReference type="SUPFAM" id="SSF52058">
    <property type="entry name" value="L domain-like"/>
    <property type="match status" value="2"/>
</dbReference>
<dbReference type="PANTHER" id="PTHR48060">
    <property type="entry name" value="DNA DAMAGE-REPAIR/TOLERATION PROTEIN DRT100"/>
    <property type="match status" value="1"/>
</dbReference>
<dbReference type="InterPro" id="IPR032675">
    <property type="entry name" value="LRR_dom_sf"/>
</dbReference>
<dbReference type="AlphaFoldDB" id="A0AAD4IS13"/>
<dbReference type="FunFam" id="3.80.10.10:FF:000095">
    <property type="entry name" value="LRR receptor-like serine/threonine-protein kinase GSO1"/>
    <property type="match status" value="1"/>
</dbReference>
<keyword evidence="14" id="KW-1185">Reference proteome</keyword>
<keyword evidence="3" id="KW-1003">Cell membrane</keyword>
<evidence type="ECO:0000256" key="2">
    <source>
        <dbReference type="ARBA" id="ARBA00009592"/>
    </source>
</evidence>
<dbReference type="Pfam" id="PF13855">
    <property type="entry name" value="LRR_8"/>
    <property type="match status" value="2"/>
</dbReference>
<dbReference type="InterPro" id="IPR053211">
    <property type="entry name" value="DNA_repair-toleration"/>
</dbReference>
<evidence type="ECO:0000256" key="10">
    <source>
        <dbReference type="ARBA" id="ARBA00023180"/>
    </source>
</evidence>
<gene>
    <name evidence="13" type="ORF">C2S53_008406</name>
</gene>
<comment type="caution">
    <text evidence="13">The sequence shown here is derived from an EMBL/GenBank/DDBJ whole genome shotgun (WGS) entry which is preliminary data.</text>
</comment>
<organism evidence="13 14">
    <name type="scientific">Perilla frutescens var. hirtella</name>
    <name type="common">Perilla citriodora</name>
    <name type="synonym">Perilla setoyensis</name>
    <dbReference type="NCBI Taxonomy" id="608512"/>
    <lineage>
        <taxon>Eukaryota</taxon>
        <taxon>Viridiplantae</taxon>
        <taxon>Streptophyta</taxon>
        <taxon>Embryophyta</taxon>
        <taxon>Tracheophyta</taxon>
        <taxon>Spermatophyta</taxon>
        <taxon>Magnoliopsida</taxon>
        <taxon>eudicotyledons</taxon>
        <taxon>Gunneridae</taxon>
        <taxon>Pentapetalae</taxon>
        <taxon>asterids</taxon>
        <taxon>lamiids</taxon>
        <taxon>Lamiales</taxon>
        <taxon>Lamiaceae</taxon>
        <taxon>Nepetoideae</taxon>
        <taxon>Elsholtzieae</taxon>
        <taxon>Perilla</taxon>
    </lineage>
</organism>
<dbReference type="FunFam" id="3.80.10.10:FF:000383">
    <property type="entry name" value="Leucine-rich repeat receptor protein kinase EMS1"/>
    <property type="match status" value="1"/>
</dbReference>
<sequence length="771" mass="85521">MTSLTFLDLSDNYFNHSGTHDLLGLMKKLTHLNLANIWIDEKVDWISEFLGDTCHLKSLDLGENRIYGDISGVFKNMSCHNLESLSLGHNLIYGELPQNLGDQLQYLIHLDLSHNLLHGPIPKLLGNLSVLTYLDLSSNNFSVPIPTPLGKFSALTYLDLSSNNFSGLIPTLLGNFSSLTYLDLSLNNFSGPFPSWFSNLTSLRVLDLSENQLSGEIPISMGQLSDLESIDISFNGLETTLSEAHFAKLSKLQVLHASFNKMIRFRVGYDWVPPFQLVELLLTSSKMGEGAQFPQWLKNQKALIDLDMSNCSMTGSLPTWLQSMNSLGELDLSHNNISGPLPLLSSMNSLRSLDVSHNNISGSIPELSSSTMLDLDLSDNMITHLPTNIGHMLPHLQYLNLARNLTSGSIPDSLCRIKELEHLHLSNNHLSGNLPDCWPSLSNLLVVRLSYNELTGAIPKSIGGANNLISLQLDGNSLTGQIPSTLKNCTRLELVDVGGNNLSGNLPEWIGKHLLDLKFLRLQNNDFFGTIPLEFFRSMTIEASLPYTFYRLLPMSGSLISEVMKGVELEYSTNLKYLVNLDLSSNHLVGEIPWELTNLSSLIGLNLSHNHLRGEIPAEIGDMKSLESLDLSNNYLWGIIPATLSKLSFLSQLNLSNYNLSGQIPTGRQLQTLDDPWIYEGNPQLCGAPLQRKCVNGEVAAGVVDNEAGDDEGRADRIWFYGIITAGFAMGFWAVIGGMVVKTKWRRTYFRYIEVAVAKMLGYLLSQRFSN</sequence>
<evidence type="ECO:0000259" key="12">
    <source>
        <dbReference type="Pfam" id="PF23598"/>
    </source>
</evidence>
<dbReference type="GO" id="GO:0006952">
    <property type="term" value="P:defense response"/>
    <property type="evidence" value="ECO:0007669"/>
    <property type="project" value="UniProtKB-ARBA"/>
</dbReference>
<dbReference type="Gene3D" id="3.80.10.10">
    <property type="entry name" value="Ribonuclease Inhibitor"/>
    <property type="match status" value="3"/>
</dbReference>
<dbReference type="EMBL" id="SDAM02003674">
    <property type="protein sequence ID" value="KAH6820490.1"/>
    <property type="molecule type" value="Genomic_DNA"/>
</dbReference>
<feature type="domain" description="Disease resistance R13L4/SHOC-2-like LRR" evidence="12">
    <location>
        <begin position="110"/>
        <end position="338"/>
    </location>
</feature>
<keyword evidence="9 11" id="KW-0472">Membrane</keyword>
<evidence type="ECO:0000256" key="8">
    <source>
        <dbReference type="ARBA" id="ARBA00022989"/>
    </source>
</evidence>
<dbReference type="Pfam" id="PF00560">
    <property type="entry name" value="LRR_1"/>
    <property type="match status" value="3"/>
</dbReference>
<keyword evidence="5 11" id="KW-0812">Transmembrane</keyword>
<evidence type="ECO:0000256" key="9">
    <source>
        <dbReference type="ARBA" id="ARBA00023136"/>
    </source>
</evidence>
<name>A0AAD4IS13_PERFH</name>
<accession>A0AAD4IS13</accession>
<evidence type="ECO:0000256" key="3">
    <source>
        <dbReference type="ARBA" id="ARBA00022475"/>
    </source>
</evidence>
<dbReference type="PANTHER" id="PTHR48060:SF21">
    <property type="entry name" value="L DOMAIN-LIKE PROTEIN"/>
    <property type="match status" value="1"/>
</dbReference>
<dbReference type="InterPro" id="IPR003591">
    <property type="entry name" value="Leu-rich_rpt_typical-subtyp"/>
</dbReference>
<dbReference type="SMART" id="SM00369">
    <property type="entry name" value="LRR_TYP"/>
    <property type="match status" value="11"/>
</dbReference>
<evidence type="ECO:0000256" key="4">
    <source>
        <dbReference type="ARBA" id="ARBA00022614"/>
    </source>
</evidence>
<dbReference type="Pfam" id="PF23598">
    <property type="entry name" value="LRR_14"/>
    <property type="match status" value="1"/>
</dbReference>
<proteinExistence type="inferred from homology"/>
<keyword evidence="7" id="KW-0677">Repeat</keyword>
<comment type="subcellular location">
    <subcellularLocation>
        <location evidence="1">Cell membrane</location>
        <topology evidence="1">Single-pass membrane protein</topology>
    </subcellularLocation>
</comment>
<keyword evidence="6" id="KW-0732">Signal</keyword>
<dbReference type="GO" id="GO:0051707">
    <property type="term" value="P:response to other organism"/>
    <property type="evidence" value="ECO:0007669"/>
    <property type="project" value="UniProtKB-ARBA"/>
</dbReference>
<feature type="transmembrane region" description="Helical" evidence="11">
    <location>
        <begin position="718"/>
        <end position="741"/>
    </location>
</feature>
<evidence type="ECO:0000256" key="7">
    <source>
        <dbReference type="ARBA" id="ARBA00022737"/>
    </source>
</evidence>
<evidence type="ECO:0000313" key="14">
    <source>
        <dbReference type="Proteomes" id="UP001190926"/>
    </source>
</evidence>
<evidence type="ECO:0000256" key="1">
    <source>
        <dbReference type="ARBA" id="ARBA00004162"/>
    </source>
</evidence>
<keyword evidence="8 11" id="KW-1133">Transmembrane helix</keyword>
<dbReference type="PROSITE" id="PS51450">
    <property type="entry name" value="LRR"/>
    <property type="match status" value="2"/>
</dbReference>
<dbReference type="FunFam" id="3.80.10.10:FF:000111">
    <property type="entry name" value="LRR receptor-like serine/threonine-protein kinase ERECTA"/>
    <property type="match status" value="1"/>
</dbReference>
<evidence type="ECO:0000256" key="11">
    <source>
        <dbReference type="SAM" id="Phobius"/>
    </source>
</evidence>
<evidence type="ECO:0000256" key="6">
    <source>
        <dbReference type="ARBA" id="ARBA00022729"/>
    </source>
</evidence>
<dbReference type="Proteomes" id="UP001190926">
    <property type="component" value="Unassembled WGS sequence"/>
</dbReference>
<reference evidence="13 14" key="1">
    <citation type="journal article" date="2021" name="Nat. Commun.">
        <title>Incipient diploidization of the medicinal plant Perilla within 10,000 years.</title>
        <authorList>
            <person name="Zhang Y."/>
            <person name="Shen Q."/>
            <person name="Leng L."/>
            <person name="Zhang D."/>
            <person name="Chen S."/>
            <person name="Shi Y."/>
            <person name="Ning Z."/>
            <person name="Chen S."/>
        </authorList>
    </citation>
    <scope>NUCLEOTIDE SEQUENCE [LARGE SCALE GENOMIC DNA]</scope>
    <source>
        <strain evidence="14">cv. PC099</strain>
    </source>
</reference>
<keyword evidence="4" id="KW-0433">Leucine-rich repeat</keyword>
<dbReference type="InterPro" id="IPR055414">
    <property type="entry name" value="LRR_R13L4/SHOC2-like"/>
</dbReference>
<dbReference type="PRINTS" id="PR00019">
    <property type="entry name" value="LEURICHRPT"/>
</dbReference>